<dbReference type="EMBL" id="AFMF02000036">
    <property type="protein sequence ID" value="EMM94303.1"/>
    <property type="molecule type" value="Genomic_DNA"/>
</dbReference>
<proteinExistence type="predicted"/>
<accession>M6HAF9</accession>
<dbReference type="Proteomes" id="UP000012089">
    <property type="component" value="Unassembled WGS sequence"/>
</dbReference>
<evidence type="ECO:0000313" key="2">
    <source>
        <dbReference type="Proteomes" id="UP000012089"/>
    </source>
</evidence>
<name>M6HAF9_LEPIR</name>
<gene>
    <name evidence="1" type="ORF">LEP1GSC158_0604</name>
</gene>
<organism evidence="1 2">
    <name type="scientific">Leptospira interrogans serovar Zanoni str. LT2156</name>
    <dbReference type="NCBI Taxonomy" id="1001601"/>
    <lineage>
        <taxon>Bacteria</taxon>
        <taxon>Pseudomonadati</taxon>
        <taxon>Spirochaetota</taxon>
        <taxon>Spirochaetia</taxon>
        <taxon>Leptospirales</taxon>
        <taxon>Leptospiraceae</taxon>
        <taxon>Leptospira</taxon>
    </lineage>
</organism>
<sequence length="184" mass="21121">MDQTGKEYSKKFYPALIKTEDGEVEIPVFRSDVGLHLRLSKVNAQINKIREEYIGLFAESFQLIDEAYQDYLDNIELINLDKKPDEKKELAIDKIGFATHYTTLADPKFVEKIDKCETASLAKAEEFLNTLLEKFRVLVHDSDSYIDIFNSIPFSGTDFTGLTQFTNSLETEARKYRGEGTLKK</sequence>
<dbReference type="AlphaFoldDB" id="M6HAF9"/>
<reference evidence="1 2" key="1">
    <citation type="submission" date="2013-01" db="EMBL/GenBank/DDBJ databases">
        <authorList>
            <person name="Harkins D.M."/>
            <person name="Durkin A.S."/>
            <person name="Brinkac L.M."/>
            <person name="Haft D.H."/>
            <person name="Selengut J.D."/>
            <person name="Sanka R."/>
            <person name="DePew J."/>
            <person name="Purushe J."/>
            <person name="Tulsiani S.M."/>
            <person name="Graham G.C."/>
            <person name="Burns M.-A."/>
            <person name="Dohnt M.F."/>
            <person name="Smythe L.D."/>
            <person name="McKay D.B."/>
            <person name="Craig S.B."/>
            <person name="Vinetz J.M."/>
            <person name="Sutton G.G."/>
            <person name="Nierman W.C."/>
            <person name="Fouts D.E."/>
        </authorList>
    </citation>
    <scope>NUCLEOTIDE SEQUENCE [LARGE SCALE GENOMIC DNA]</scope>
    <source>
        <strain evidence="1 2">LT2156</strain>
    </source>
</reference>
<protein>
    <submittedName>
        <fullName evidence="1">Uncharacterized protein</fullName>
    </submittedName>
</protein>
<evidence type="ECO:0000313" key="1">
    <source>
        <dbReference type="EMBL" id="EMM94303.1"/>
    </source>
</evidence>
<comment type="caution">
    <text evidence="1">The sequence shown here is derived from an EMBL/GenBank/DDBJ whole genome shotgun (WGS) entry which is preliminary data.</text>
</comment>